<evidence type="ECO:0008006" key="3">
    <source>
        <dbReference type="Google" id="ProtNLM"/>
    </source>
</evidence>
<protein>
    <recommendedName>
        <fullName evidence="3">Fungal N-terminal domain-containing protein</fullName>
    </recommendedName>
</protein>
<keyword evidence="2" id="KW-1185">Reference proteome</keyword>
<sequence length="228" mass="25446">MDPISITAFAIGLVDIASKVKDSIDKVAQNHTRLSQLADDVLRGMTDIKDFCDAHDKTQALAGATELRGALNAVATELNRAYKRCKIPELRATRTPFAKVLSKLSAWLNRAEIEADISRLREEVQTCHLRFISFSSARNERNILLVLHDQRVMMRQVDRLFQQMLLENRPTEMNPPPAASFASLQLFDYLDGGPPETSGEATILCTLFPAAIEPDSYTIWGVPAKSKF</sequence>
<dbReference type="EMBL" id="JASNQZ010000002">
    <property type="protein sequence ID" value="KAL0959736.1"/>
    <property type="molecule type" value="Genomic_DNA"/>
</dbReference>
<proteinExistence type="predicted"/>
<reference evidence="2" key="1">
    <citation type="submission" date="2024-06" db="EMBL/GenBank/DDBJ databases">
        <title>Multi-omics analyses provide insights into the biosynthesis of the anticancer antibiotic pleurotin in Hohenbuehelia grisea.</title>
        <authorList>
            <person name="Weaver J.A."/>
            <person name="Alberti F."/>
        </authorList>
    </citation>
    <scope>NUCLEOTIDE SEQUENCE [LARGE SCALE GENOMIC DNA]</scope>
    <source>
        <strain evidence="2">T-177</strain>
    </source>
</reference>
<gene>
    <name evidence="1" type="ORF">HGRIS_011427</name>
</gene>
<organism evidence="1 2">
    <name type="scientific">Hohenbuehelia grisea</name>
    <dbReference type="NCBI Taxonomy" id="104357"/>
    <lineage>
        <taxon>Eukaryota</taxon>
        <taxon>Fungi</taxon>
        <taxon>Dikarya</taxon>
        <taxon>Basidiomycota</taxon>
        <taxon>Agaricomycotina</taxon>
        <taxon>Agaricomycetes</taxon>
        <taxon>Agaricomycetidae</taxon>
        <taxon>Agaricales</taxon>
        <taxon>Pleurotineae</taxon>
        <taxon>Pleurotaceae</taxon>
        <taxon>Hohenbuehelia</taxon>
    </lineage>
</organism>
<name>A0ABR3JW49_9AGAR</name>
<evidence type="ECO:0000313" key="1">
    <source>
        <dbReference type="EMBL" id="KAL0959736.1"/>
    </source>
</evidence>
<evidence type="ECO:0000313" key="2">
    <source>
        <dbReference type="Proteomes" id="UP001556367"/>
    </source>
</evidence>
<dbReference type="Proteomes" id="UP001556367">
    <property type="component" value="Unassembled WGS sequence"/>
</dbReference>
<comment type="caution">
    <text evidence="1">The sequence shown here is derived from an EMBL/GenBank/DDBJ whole genome shotgun (WGS) entry which is preliminary data.</text>
</comment>
<accession>A0ABR3JW49</accession>